<feature type="transmembrane region" description="Helical" evidence="1">
    <location>
        <begin position="71"/>
        <end position="92"/>
    </location>
</feature>
<evidence type="ECO:0008006" key="4">
    <source>
        <dbReference type="Google" id="ProtNLM"/>
    </source>
</evidence>
<feature type="transmembrane region" description="Helical" evidence="1">
    <location>
        <begin position="104"/>
        <end position="127"/>
    </location>
</feature>
<name>A0A8J3V5M9_9ACTN</name>
<gene>
    <name evidence="2" type="ORF">Pth03_62120</name>
</gene>
<evidence type="ECO:0000313" key="2">
    <source>
        <dbReference type="EMBL" id="GII57823.1"/>
    </source>
</evidence>
<organism evidence="2 3">
    <name type="scientific">Planotetraspora thailandica</name>
    <dbReference type="NCBI Taxonomy" id="487172"/>
    <lineage>
        <taxon>Bacteria</taxon>
        <taxon>Bacillati</taxon>
        <taxon>Actinomycetota</taxon>
        <taxon>Actinomycetes</taxon>
        <taxon>Streptosporangiales</taxon>
        <taxon>Streptosporangiaceae</taxon>
        <taxon>Planotetraspora</taxon>
    </lineage>
</organism>
<feature type="transmembrane region" description="Helical" evidence="1">
    <location>
        <begin position="210"/>
        <end position="230"/>
    </location>
</feature>
<accession>A0A8J3V5M9</accession>
<reference evidence="2" key="1">
    <citation type="submission" date="2021-01" db="EMBL/GenBank/DDBJ databases">
        <title>Whole genome shotgun sequence of Planotetraspora thailandica NBRC 104271.</title>
        <authorList>
            <person name="Komaki H."/>
            <person name="Tamura T."/>
        </authorList>
    </citation>
    <scope>NUCLEOTIDE SEQUENCE</scope>
    <source>
        <strain evidence="2">NBRC 104271</strain>
    </source>
</reference>
<keyword evidence="1" id="KW-1133">Transmembrane helix</keyword>
<dbReference type="RefSeq" id="WP_203947940.1">
    <property type="nucleotide sequence ID" value="NZ_BOOR01000056.1"/>
</dbReference>
<feature type="transmembrane region" description="Helical" evidence="1">
    <location>
        <begin position="183"/>
        <end position="204"/>
    </location>
</feature>
<sequence>MSTINADAAVEPAAARISARSAYGTASVAALALFALMFGTWAPESPDVGTAGAAEIRAWASEAASTLQMNAFAGALGLVALIVLTGALARLARRFLPESSLREVIVLGGGLLVAINAVVTGLTLLWLLSDVSALNDTVVQTWYSMSWFGQMLGEISIVAQSVLLAAFSIAALRGRIISRWMSWLGVVLAATGLISIVGLVVPSAVFDTAWLAALYGWSLWLLIASIVFGVRRLRG</sequence>
<keyword evidence="3" id="KW-1185">Reference proteome</keyword>
<protein>
    <recommendedName>
        <fullName evidence="4">DUF4386 domain-containing protein</fullName>
    </recommendedName>
</protein>
<evidence type="ECO:0000256" key="1">
    <source>
        <dbReference type="SAM" id="Phobius"/>
    </source>
</evidence>
<proteinExistence type="predicted"/>
<feature type="transmembrane region" description="Helical" evidence="1">
    <location>
        <begin position="147"/>
        <end position="171"/>
    </location>
</feature>
<dbReference type="Proteomes" id="UP000605992">
    <property type="component" value="Unassembled WGS sequence"/>
</dbReference>
<evidence type="ECO:0000313" key="3">
    <source>
        <dbReference type="Proteomes" id="UP000605992"/>
    </source>
</evidence>
<dbReference type="AlphaFoldDB" id="A0A8J3V5M9"/>
<keyword evidence="1" id="KW-0472">Membrane</keyword>
<comment type="caution">
    <text evidence="2">The sequence shown here is derived from an EMBL/GenBank/DDBJ whole genome shotgun (WGS) entry which is preliminary data.</text>
</comment>
<dbReference type="EMBL" id="BOOR01000056">
    <property type="protein sequence ID" value="GII57823.1"/>
    <property type="molecule type" value="Genomic_DNA"/>
</dbReference>
<feature type="transmembrane region" description="Helical" evidence="1">
    <location>
        <begin position="21"/>
        <end position="42"/>
    </location>
</feature>
<keyword evidence="1" id="KW-0812">Transmembrane</keyword>